<dbReference type="OrthoDB" id="4362974at2759"/>
<sequence>MKCLGEPTQYLNCALRRDYASRTITMTQSAYVQKVLHVADVTGFKDIPLPVSWKEDNANVSTVLDDEGYEFYQKVGWHAKLASYQNKT</sequence>
<dbReference type="Proteomes" id="UP000037696">
    <property type="component" value="Unassembled WGS sequence"/>
</dbReference>
<protein>
    <submittedName>
        <fullName evidence="1">Uncharacterized protein</fullName>
    </submittedName>
</protein>
<evidence type="ECO:0000313" key="1">
    <source>
        <dbReference type="EMBL" id="KOS46535.1"/>
    </source>
</evidence>
<name>A0A0M9WIU5_9EURO</name>
<keyword evidence="2" id="KW-1185">Reference proteome</keyword>
<dbReference type="EMBL" id="LHQQ01000028">
    <property type="protein sequence ID" value="KOS46535.1"/>
    <property type="molecule type" value="Genomic_DNA"/>
</dbReference>
<reference evidence="1 2" key="1">
    <citation type="submission" date="2015-08" db="EMBL/GenBank/DDBJ databases">
        <title>Genome sequencing of Penicillium nordicum.</title>
        <authorList>
            <person name="Nguyen H.D."/>
            <person name="Seifert K.A."/>
        </authorList>
    </citation>
    <scope>NUCLEOTIDE SEQUENCE [LARGE SCALE GENOMIC DNA]</scope>
    <source>
        <strain evidence="1 2">DAOMC 185683</strain>
    </source>
</reference>
<dbReference type="AlphaFoldDB" id="A0A0M9WIU5"/>
<evidence type="ECO:0000313" key="2">
    <source>
        <dbReference type="Proteomes" id="UP000037696"/>
    </source>
</evidence>
<organism evidence="1 2">
    <name type="scientific">Penicillium nordicum</name>
    <dbReference type="NCBI Taxonomy" id="229535"/>
    <lineage>
        <taxon>Eukaryota</taxon>
        <taxon>Fungi</taxon>
        <taxon>Dikarya</taxon>
        <taxon>Ascomycota</taxon>
        <taxon>Pezizomycotina</taxon>
        <taxon>Eurotiomycetes</taxon>
        <taxon>Eurotiomycetidae</taxon>
        <taxon>Eurotiales</taxon>
        <taxon>Aspergillaceae</taxon>
        <taxon>Penicillium</taxon>
    </lineage>
</organism>
<accession>A0A0M9WIU5</accession>
<gene>
    <name evidence="1" type="ORF">ACN38_g2576</name>
</gene>
<comment type="caution">
    <text evidence="1">The sequence shown here is derived from an EMBL/GenBank/DDBJ whole genome shotgun (WGS) entry which is preliminary data.</text>
</comment>
<proteinExistence type="predicted"/>
<dbReference type="STRING" id="229535.A0A0M9WIU5"/>